<evidence type="ECO:0000256" key="11">
    <source>
        <dbReference type="SAM" id="Phobius"/>
    </source>
</evidence>
<keyword evidence="7 8" id="KW-0472">Membrane</keyword>
<evidence type="ECO:0000256" key="3">
    <source>
        <dbReference type="ARBA" id="ARBA00022448"/>
    </source>
</evidence>
<comment type="subcellular location">
    <subcellularLocation>
        <location evidence="1">Membrane</location>
        <topology evidence="1">Multi-pass membrane protein</topology>
    </subcellularLocation>
</comment>
<evidence type="ECO:0000256" key="4">
    <source>
        <dbReference type="ARBA" id="ARBA00022692"/>
    </source>
</evidence>
<dbReference type="Pfam" id="PF00153">
    <property type="entry name" value="Mito_carr"/>
    <property type="match status" value="3"/>
</dbReference>
<dbReference type="GO" id="GO:0016020">
    <property type="term" value="C:membrane"/>
    <property type="evidence" value="ECO:0007669"/>
    <property type="project" value="UniProtKB-SubCell"/>
</dbReference>
<feature type="repeat" description="Solcar" evidence="8">
    <location>
        <begin position="174"/>
        <end position="256"/>
    </location>
</feature>
<keyword evidence="13" id="KW-1185">Reference proteome</keyword>
<dbReference type="InterPro" id="IPR018108">
    <property type="entry name" value="MCP_transmembrane"/>
</dbReference>
<feature type="repeat" description="Solcar" evidence="8">
    <location>
        <begin position="269"/>
        <end position="351"/>
    </location>
</feature>
<keyword evidence="3 9" id="KW-0813">Transport</keyword>
<keyword evidence="4 8" id="KW-0812">Transmembrane</keyword>
<dbReference type="PANTHER" id="PTHR45667">
    <property type="entry name" value="S-ADENOSYLMETHIONINE MITOCHONDRIAL CARRIER PROTEIN"/>
    <property type="match status" value="1"/>
</dbReference>
<dbReference type="InterPro" id="IPR023395">
    <property type="entry name" value="MCP_dom_sf"/>
</dbReference>
<protein>
    <submittedName>
        <fullName evidence="12">Uncharacterized protein</fullName>
    </submittedName>
</protein>
<dbReference type="EMBL" id="JANCYW010000005">
    <property type="protein sequence ID" value="KAK4535660.1"/>
    <property type="molecule type" value="Genomic_DNA"/>
</dbReference>
<evidence type="ECO:0000256" key="5">
    <source>
        <dbReference type="ARBA" id="ARBA00022737"/>
    </source>
</evidence>
<dbReference type="Proteomes" id="UP001301350">
    <property type="component" value="Unassembled WGS sequence"/>
</dbReference>
<dbReference type="AlphaFoldDB" id="A0AAV9IU74"/>
<evidence type="ECO:0000256" key="2">
    <source>
        <dbReference type="ARBA" id="ARBA00006375"/>
    </source>
</evidence>
<dbReference type="PRINTS" id="PR00926">
    <property type="entry name" value="MITOCARRIER"/>
</dbReference>
<feature type="transmembrane region" description="Helical" evidence="11">
    <location>
        <begin position="331"/>
        <end position="353"/>
    </location>
</feature>
<reference evidence="12 13" key="1">
    <citation type="submission" date="2022-07" db="EMBL/GenBank/DDBJ databases">
        <title>Genome-wide signatures of adaptation to extreme environments.</title>
        <authorList>
            <person name="Cho C.H."/>
            <person name="Yoon H.S."/>
        </authorList>
    </citation>
    <scope>NUCLEOTIDE SEQUENCE [LARGE SCALE GENOMIC DNA]</scope>
    <source>
        <strain evidence="12 13">DBV 063 E5</strain>
    </source>
</reference>
<evidence type="ECO:0000256" key="10">
    <source>
        <dbReference type="SAM" id="MobiDB-lite"/>
    </source>
</evidence>
<feature type="region of interest" description="Disordered" evidence="10">
    <location>
        <begin position="368"/>
        <end position="390"/>
    </location>
</feature>
<proteinExistence type="inferred from homology"/>
<dbReference type="SUPFAM" id="SSF103506">
    <property type="entry name" value="Mitochondrial carrier"/>
    <property type="match status" value="1"/>
</dbReference>
<name>A0AAV9IU74_CYACA</name>
<organism evidence="12 13">
    <name type="scientific">Cyanidium caldarium</name>
    <name type="common">Red alga</name>
    <dbReference type="NCBI Taxonomy" id="2771"/>
    <lineage>
        <taxon>Eukaryota</taxon>
        <taxon>Rhodophyta</taxon>
        <taxon>Bangiophyceae</taxon>
        <taxon>Cyanidiales</taxon>
        <taxon>Cyanidiaceae</taxon>
        <taxon>Cyanidium</taxon>
    </lineage>
</organism>
<dbReference type="InterPro" id="IPR002067">
    <property type="entry name" value="MCP"/>
</dbReference>
<evidence type="ECO:0000256" key="8">
    <source>
        <dbReference type="PROSITE-ProRule" id="PRU00282"/>
    </source>
</evidence>
<keyword evidence="6 11" id="KW-1133">Transmembrane helix</keyword>
<gene>
    <name evidence="12" type="ORF">CDCA_CDCA05G1685</name>
</gene>
<evidence type="ECO:0000313" key="12">
    <source>
        <dbReference type="EMBL" id="KAK4535660.1"/>
    </source>
</evidence>
<feature type="compositionally biased region" description="Basic residues" evidence="10">
    <location>
        <begin position="368"/>
        <end position="383"/>
    </location>
</feature>
<comment type="similarity">
    <text evidence="2 9">Belongs to the mitochondrial carrier (TC 2.A.29) family.</text>
</comment>
<evidence type="ECO:0000256" key="9">
    <source>
        <dbReference type="RuleBase" id="RU000488"/>
    </source>
</evidence>
<evidence type="ECO:0000313" key="13">
    <source>
        <dbReference type="Proteomes" id="UP001301350"/>
    </source>
</evidence>
<sequence>MNSLSLSFIRVDRHSVPDSAVPQWSYSWSDSRQRRHLLARQSGAREERLASTVRRPQVSVDALSKLTFSEKLMAGSMARGVAQTVLHPIDVVRTRLQAKGVARNWQPQVFAKGVIPQIVLAIPAGGLQFVAFEWCKAKLAALLLAPPAAGTPSGGKSAIAAGGDSKSAPTRPLRQVLVDLISGAGGAWAASLVRVPQEVLKQRIQADIYPDIGAALPAILRSEGIAGLYRGYWATVSRDVPWNALSFLFFLQEARLFERVQHRAPTQRENLLLAALGGTAAAVIMTPVDVVKTRLMTQKQGDVYRNILHAFQRIVSEEGAGTLMRGVVPRVMFLAPLAGITLSIYNAVGGMLLQRRIAHQRAMHLRPGHRARARACRRGRRQPARSPTAYSLCAH</sequence>
<accession>A0AAV9IU74</accession>
<dbReference type="Gene3D" id="1.50.40.10">
    <property type="entry name" value="Mitochondrial carrier domain"/>
    <property type="match status" value="1"/>
</dbReference>
<dbReference type="PROSITE" id="PS50920">
    <property type="entry name" value="SOLCAR"/>
    <property type="match status" value="3"/>
</dbReference>
<comment type="caution">
    <text evidence="12">The sequence shown here is derived from an EMBL/GenBank/DDBJ whole genome shotgun (WGS) entry which is preliminary data.</text>
</comment>
<evidence type="ECO:0000256" key="7">
    <source>
        <dbReference type="ARBA" id="ARBA00023136"/>
    </source>
</evidence>
<keyword evidence="5" id="KW-0677">Repeat</keyword>
<evidence type="ECO:0000256" key="6">
    <source>
        <dbReference type="ARBA" id="ARBA00022989"/>
    </source>
</evidence>
<evidence type="ECO:0000256" key="1">
    <source>
        <dbReference type="ARBA" id="ARBA00004141"/>
    </source>
</evidence>
<feature type="repeat" description="Solcar" evidence="8">
    <location>
        <begin position="66"/>
        <end position="138"/>
    </location>
</feature>
<dbReference type="GO" id="GO:0055085">
    <property type="term" value="P:transmembrane transport"/>
    <property type="evidence" value="ECO:0007669"/>
    <property type="project" value="InterPro"/>
</dbReference>